<dbReference type="SUPFAM" id="SSF63829">
    <property type="entry name" value="Calcium-dependent phosphotriesterase"/>
    <property type="match status" value="1"/>
</dbReference>
<evidence type="ECO:0000313" key="6">
    <source>
        <dbReference type="Proteomes" id="UP000319557"/>
    </source>
</evidence>
<keyword evidence="6" id="KW-1185">Reference proteome</keyword>
<feature type="region of interest" description="Disordered" evidence="3">
    <location>
        <begin position="36"/>
        <end position="68"/>
    </location>
</feature>
<gene>
    <name evidence="5" type="ORF">EC9_32490</name>
</gene>
<evidence type="ECO:0000313" key="5">
    <source>
        <dbReference type="EMBL" id="QDS89052.1"/>
    </source>
</evidence>
<keyword evidence="4" id="KW-0732">Signal</keyword>
<sequence length="555" mass="61076" precursor="true">MTVRQKLFPAILCVSSFCTASALADPPGPVGHWKLSGDVADHSEHENHGTNRGVDLKASGRDGKAETAGGFDGRKSYVEVADSPSLDFSGNDFSIGMWVNTAAELDDVLGDLVSKYDPVSRRGFNFSIQNYSGVTSSQANDRHLHFGIDNGSSVDQWTDHGQLGNAVMIFGMAVYQGQLFAGTCEAGPTQSGRVFRYDGKTWTDCGSPDKCNAVSAFAVYDGKLYAGVSKYRLGGSSLEESENPNLGGKVYRYDGDDRWTYCGTLPETEAINGLVVYRGKLYAGSLYAPAGFFRYEGGTEWTSCGTPDGKRVESLTVYNGAIFASGYDEGAVYRYDGERWEHLGILEGANQTYGFATHRGDLYVSEWPNAKVFRWGGGKNWLSAGQLGEELETMPLMVYNGKMYGGTLPLAEVYRFDEPNWTQVGRLDHTPDIRYRRTWTMAVFQGRLFAGTLPSGRVHSIEIGRNVSYDHALPSGWVHLAAVRDGKQLRLHVNGKQVATSAVYEENDYNISNDRPLQIGFGAHDYFNGKMSDLRVYNRALTHEEIEQLAKTESP</sequence>
<keyword evidence="2" id="KW-0677">Repeat</keyword>
<dbReference type="EMBL" id="CP036261">
    <property type="protein sequence ID" value="QDS89052.1"/>
    <property type="molecule type" value="Genomic_DNA"/>
</dbReference>
<dbReference type="InterPro" id="IPR013320">
    <property type="entry name" value="ConA-like_dom_sf"/>
</dbReference>
<dbReference type="OrthoDB" id="2806980at2"/>
<dbReference type="Pfam" id="PF13385">
    <property type="entry name" value="Laminin_G_3"/>
    <property type="match status" value="1"/>
</dbReference>
<reference evidence="5 6" key="1">
    <citation type="submission" date="2019-02" db="EMBL/GenBank/DDBJ databases">
        <title>Deep-cultivation of Planctomycetes and their phenomic and genomic characterization uncovers novel biology.</title>
        <authorList>
            <person name="Wiegand S."/>
            <person name="Jogler M."/>
            <person name="Boedeker C."/>
            <person name="Pinto D."/>
            <person name="Vollmers J."/>
            <person name="Rivas-Marin E."/>
            <person name="Kohn T."/>
            <person name="Peeters S.H."/>
            <person name="Heuer A."/>
            <person name="Rast P."/>
            <person name="Oberbeckmann S."/>
            <person name="Bunk B."/>
            <person name="Jeske O."/>
            <person name="Meyerdierks A."/>
            <person name="Storesund J.E."/>
            <person name="Kallscheuer N."/>
            <person name="Luecker S."/>
            <person name="Lage O.M."/>
            <person name="Pohl T."/>
            <person name="Merkel B.J."/>
            <person name="Hornburger P."/>
            <person name="Mueller R.-W."/>
            <person name="Bruemmer F."/>
            <person name="Labrenz M."/>
            <person name="Spormann A.M."/>
            <person name="Op den Camp H."/>
            <person name="Overmann J."/>
            <person name="Amann R."/>
            <person name="Jetten M.S.M."/>
            <person name="Mascher T."/>
            <person name="Medema M.H."/>
            <person name="Devos D.P."/>
            <person name="Kaster A.-K."/>
            <person name="Ovreas L."/>
            <person name="Rohde M."/>
            <person name="Galperin M.Y."/>
            <person name="Jogler C."/>
        </authorList>
    </citation>
    <scope>NUCLEOTIDE SEQUENCE [LARGE SCALE GENOMIC DNA]</scope>
    <source>
        <strain evidence="5 6">EC9</strain>
    </source>
</reference>
<accession>A0A517M2F3</accession>
<name>A0A517M2F3_9BACT</name>
<evidence type="ECO:0000256" key="3">
    <source>
        <dbReference type="SAM" id="MobiDB-lite"/>
    </source>
</evidence>
<dbReference type="Proteomes" id="UP000319557">
    <property type="component" value="Chromosome"/>
</dbReference>
<dbReference type="RefSeq" id="WP_145346631.1">
    <property type="nucleotide sequence ID" value="NZ_CP036261.1"/>
</dbReference>
<dbReference type="PANTHER" id="PTHR24412">
    <property type="entry name" value="KELCH PROTEIN"/>
    <property type="match status" value="1"/>
</dbReference>
<dbReference type="KEGG" id="ruv:EC9_32490"/>
<organism evidence="5 6">
    <name type="scientific">Rosistilla ulvae</name>
    <dbReference type="NCBI Taxonomy" id="1930277"/>
    <lineage>
        <taxon>Bacteria</taxon>
        <taxon>Pseudomonadati</taxon>
        <taxon>Planctomycetota</taxon>
        <taxon>Planctomycetia</taxon>
        <taxon>Pirellulales</taxon>
        <taxon>Pirellulaceae</taxon>
        <taxon>Rosistilla</taxon>
    </lineage>
</organism>
<proteinExistence type="predicted"/>
<protein>
    <recommendedName>
        <fullName evidence="7">LamG-like jellyroll fold domain-containing protein</fullName>
    </recommendedName>
</protein>
<evidence type="ECO:0000256" key="1">
    <source>
        <dbReference type="ARBA" id="ARBA00022441"/>
    </source>
</evidence>
<evidence type="ECO:0008006" key="7">
    <source>
        <dbReference type="Google" id="ProtNLM"/>
    </source>
</evidence>
<dbReference type="SUPFAM" id="SSF49899">
    <property type="entry name" value="Concanavalin A-like lectins/glucanases"/>
    <property type="match status" value="2"/>
</dbReference>
<feature type="signal peptide" evidence="4">
    <location>
        <begin position="1"/>
        <end position="24"/>
    </location>
</feature>
<feature type="chain" id="PRO_5022057938" description="LamG-like jellyroll fold domain-containing protein" evidence="4">
    <location>
        <begin position="25"/>
        <end position="555"/>
    </location>
</feature>
<dbReference type="AlphaFoldDB" id="A0A517M2F3"/>
<feature type="compositionally biased region" description="Basic and acidic residues" evidence="3">
    <location>
        <begin position="39"/>
        <end position="65"/>
    </location>
</feature>
<keyword evidence="1" id="KW-0880">Kelch repeat</keyword>
<evidence type="ECO:0000256" key="2">
    <source>
        <dbReference type="ARBA" id="ARBA00022737"/>
    </source>
</evidence>
<evidence type="ECO:0000256" key="4">
    <source>
        <dbReference type="SAM" id="SignalP"/>
    </source>
</evidence>
<dbReference type="PANTHER" id="PTHR24412:SF489">
    <property type="entry name" value="RING FINGER DOMAIN AND KELCH REPEAT-CONTAINING PROTEIN DDB_G0271372"/>
    <property type="match status" value="1"/>
</dbReference>
<dbReference type="Gene3D" id="2.60.120.200">
    <property type="match status" value="2"/>
</dbReference>